<dbReference type="AlphaFoldDB" id="A0A3S1IU42"/>
<comment type="caution">
    <text evidence="3">The sequence shown here is derived from an EMBL/GenBank/DDBJ whole genome shotgun (WGS) entry which is preliminary data.</text>
</comment>
<dbReference type="Pfam" id="PF08443">
    <property type="entry name" value="RimK"/>
    <property type="match status" value="1"/>
</dbReference>
<reference evidence="3" key="2">
    <citation type="journal article" date="2019" name="Genome Biol. Evol.">
        <title>Day and night: Metabolic profiles and evolutionary relationships of six axenic non-marine cyanobacteria.</title>
        <authorList>
            <person name="Will S.E."/>
            <person name="Henke P."/>
            <person name="Boedeker C."/>
            <person name="Huang S."/>
            <person name="Brinkmann H."/>
            <person name="Rohde M."/>
            <person name="Jarek M."/>
            <person name="Friedl T."/>
            <person name="Seufert S."/>
            <person name="Schumacher M."/>
            <person name="Overmann J."/>
            <person name="Neumann-Schaal M."/>
            <person name="Petersen J."/>
        </authorList>
    </citation>
    <scope>NUCLEOTIDE SEQUENCE [LARGE SCALE GENOMIC DNA]</scope>
    <source>
        <strain evidence="3">PCC 7102</strain>
    </source>
</reference>
<dbReference type="GO" id="GO:0046872">
    <property type="term" value="F:metal ion binding"/>
    <property type="evidence" value="ECO:0007669"/>
    <property type="project" value="InterPro"/>
</dbReference>
<dbReference type="Gene3D" id="3.30.470.20">
    <property type="entry name" value="ATP-grasp fold, B domain"/>
    <property type="match status" value="1"/>
</dbReference>
<dbReference type="GO" id="GO:0005524">
    <property type="term" value="F:ATP binding"/>
    <property type="evidence" value="ECO:0007669"/>
    <property type="project" value="UniProtKB-UniRule"/>
</dbReference>
<dbReference type="SUPFAM" id="SSF56059">
    <property type="entry name" value="Glutathione synthetase ATP-binding domain-like"/>
    <property type="match status" value="1"/>
</dbReference>
<dbReference type="GO" id="GO:0005737">
    <property type="term" value="C:cytoplasm"/>
    <property type="evidence" value="ECO:0007669"/>
    <property type="project" value="TreeGrafter"/>
</dbReference>
<name>A0A3S1IU42_9CYAN</name>
<dbReference type="InterPro" id="IPR013651">
    <property type="entry name" value="ATP-grasp_RimK-type"/>
</dbReference>
<dbReference type="GO" id="GO:0009432">
    <property type="term" value="P:SOS response"/>
    <property type="evidence" value="ECO:0007669"/>
    <property type="project" value="TreeGrafter"/>
</dbReference>
<evidence type="ECO:0000313" key="3">
    <source>
        <dbReference type="EMBL" id="RUT02444.1"/>
    </source>
</evidence>
<evidence type="ECO:0000259" key="2">
    <source>
        <dbReference type="PROSITE" id="PS50975"/>
    </source>
</evidence>
<keyword evidence="1" id="KW-0547">Nucleotide-binding</keyword>
<dbReference type="PROSITE" id="PS50975">
    <property type="entry name" value="ATP_GRASP"/>
    <property type="match status" value="1"/>
</dbReference>
<dbReference type="RefSeq" id="WP_127084157.1">
    <property type="nucleotide sequence ID" value="NZ_RSCL01000016.1"/>
</dbReference>
<protein>
    <recommendedName>
        <fullName evidence="2">ATP-grasp domain-containing protein</fullName>
    </recommendedName>
</protein>
<gene>
    <name evidence="3" type="ORF">DSM106972_059220</name>
</gene>
<evidence type="ECO:0000256" key="1">
    <source>
        <dbReference type="PROSITE-ProRule" id="PRU00409"/>
    </source>
</evidence>
<dbReference type="PANTHER" id="PTHR21621">
    <property type="entry name" value="RIBOSOMAL PROTEIN S6 MODIFICATION PROTEIN"/>
    <property type="match status" value="1"/>
</dbReference>
<keyword evidence="4" id="KW-1185">Reference proteome</keyword>
<sequence length="299" mass="34056">MNILILGNSSDAHAVHIENALTKAGAIVDYLDSNLFPTQLRLSWAPNTQLGTFKSEQYQFNISDIHSVYWRNFSSVNVPLVESHTSTIAFNDSMSLLRTFMKATRARWVNSWEAYQFHKEKPLQLYTVQQLGVKIPETLVTNDPEQVTQFAASHQNAIFKPVYGGAHTRTLTESLLEPKRLDLALSISPVTLQEYIPGTNIRSYVIGNSVYTAEIRSKSLDFREDENAELIPVELPLELQEKCREIASSLYLEWTAIDWRLALTGEYVFLEANPSPMFIYFEQQTGFPITQQLVQLLMS</sequence>
<dbReference type="OrthoDB" id="583309at2"/>
<proteinExistence type="predicted"/>
<dbReference type="EMBL" id="RSCL01000016">
    <property type="protein sequence ID" value="RUT02444.1"/>
    <property type="molecule type" value="Genomic_DNA"/>
</dbReference>
<dbReference type="InterPro" id="IPR048936">
    <property type="entry name" value="MvdD-like_ATPgrasp"/>
</dbReference>
<accession>A0A3S1IU42</accession>
<dbReference type="GO" id="GO:0018169">
    <property type="term" value="F:ribosomal S6-glutamic acid ligase activity"/>
    <property type="evidence" value="ECO:0007669"/>
    <property type="project" value="TreeGrafter"/>
</dbReference>
<dbReference type="PANTHER" id="PTHR21621:SF0">
    <property type="entry name" value="BETA-CITRYLGLUTAMATE SYNTHASE B-RELATED"/>
    <property type="match status" value="1"/>
</dbReference>
<dbReference type="Pfam" id="PF21068">
    <property type="entry name" value="ATPgraspMvdD"/>
    <property type="match status" value="1"/>
</dbReference>
<dbReference type="Proteomes" id="UP000271624">
    <property type="component" value="Unassembled WGS sequence"/>
</dbReference>
<reference evidence="3" key="1">
    <citation type="submission" date="2018-12" db="EMBL/GenBank/DDBJ databases">
        <authorList>
            <person name="Will S."/>
            <person name="Neumann-Schaal M."/>
            <person name="Henke P."/>
        </authorList>
    </citation>
    <scope>NUCLEOTIDE SEQUENCE</scope>
    <source>
        <strain evidence="3">PCC 7102</strain>
    </source>
</reference>
<evidence type="ECO:0000313" key="4">
    <source>
        <dbReference type="Proteomes" id="UP000271624"/>
    </source>
</evidence>
<organism evidence="3 4">
    <name type="scientific">Dulcicalothrix desertica PCC 7102</name>
    <dbReference type="NCBI Taxonomy" id="232991"/>
    <lineage>
        <taxon>Bacteria</taxon>
        <taxon>Bacillati</taxon>
        <taxon>Cyanobacteriota</taxon>
        <taxon>Cyanophyceae</taxon>
        <taxon>Nostocales</taxon>
        <taxon>Calotrichaceae</taxon>
        <taxon>Dulcicalothrix</taxon>
    </lineage>
</organism>
<feature type="domain" description="ATP-grasp" evidence="2">
    <location>
        <begin position="125"/>
        <end position="298"/>
    </location>
</feature>
<dbReference type="InterPro" id="IPR011761">
    <property type="entry name" value="ATP-grasp"/>
</dbReference>
<keyword evidence="1" id="KW-0067">ATP-binding</keyword>